<dbReference type="InterPro" id="IPR050250">
    <property type="entry name" value="Macrolide_Exporter_MacB"/>
</dbReference>
<keyword evidence="4" id="KW-1185">Reference proteome</keyword>
<feature type="transmembrane region" description="Helical" evidence="2">
    <location>
        <begin position="381"/>
        <end position="406"/>
    </location>
</feature>
<comment type="caution">
    <text evidence="3">The sequence shown here is derived from an EMBL/GenBank/DDBJ whole genome shotgun (WGS) entry which is preliminary data.</text>
</comment>
<feature type="region of interest" description="Disordered" evidence="1">
    <location>
        <begin position="770"/>
        <end position="792"/>
    </location>
</feature>
<feature type="transmembrane region" description="Helical" evidence="2">
    <location>
        <begin position="540"/>
        <end position="560"/>
    </location>
</feature>
<keyword evidence="2" id="KW-0812">Transmembrane</keyword>
<dbReference type="PANTHER" id="PTHR30572:SF4">
    <property type="entry name" value="ABC TRANSPORTER PERMEASE YTRF"/>
    <property type="match status" value="1"/>
</dbReference>
<accession>A0ABP5Q651</accession>
<proteinExistence type="predicted"/>
<name>A0ABP5Q651_9ACTN</name>
<feature type="transmembrane region" description="Helical" evidence="2">
    <location>
        <begin position="859"/>
        <end position="889"/>
    </location>
</feature>
<dbReference type="Proteomes" id="UP001500305">
    <property type="component" value="Unassembled WGS sequence"/>
</dbReference>
<dbReference type="EMBL" id="BAAATR010000001">
    <property type="protein sequence ID" value="GAA2226972.1"/>
    <property type="molecule type" value="Genomic_DNA"/>
</dbReference>
<feature type="transmembrane region" description="Helical" evidence="2">
    <location>
        <begin position="450"/>
        <end position="468"/>
    </location>
</feature>
<feature type="transmembrane region" description="Helical" evidence="2">
    <location>
        <begin position="412"/>
        <end position="430"/>
    </location>
</feature>
<evidence type="ECO:0000256" key="1">
    <source>
        <dbReference type="SAM" id="MobiDB-lite"/>
    </source>
</evidence>
<feature type="compositionally biased region" description="Low complexity" evidence="1">
    <location>
        <begin position="770"/>
        <end position="782"/>
    </location>
</feature>
<feature type="transmembrane region" description="Helical" evidence="2">
    <location>
        <begin position="488"/>
        <end position="510"/>
    </location>
</feature>
<gene>
    <name evidence="3" type="ORF">GCM10010430_02840</name>
</gene>
<sequence length="950" mass="94420">MSEPRARSLAGAPWVRTRLRTAPTAALLTAALVFVTAFLAAALPRALDRGADQALRELVRRHGPLAGSVSVTVGRFAPAAGSEAASGDPAADLDRKAGAIAGDVPAPLRLAAGGPVYGSAGRFPRELPDGGLPRPGGLPPKLGLVYLNAAAGHARLVAGRWPTGAAPRGHVEVALSEATAATLGVRAGSTLNAGAPGAETGAGVSAEVVGLYRPDQVDSAFWAGTPCLAAACLSTVRIGFEAVPFWSATGLVGRDGLPGLGAWSAGSTDFYQLPFDLAALHADRLPAARSAVASLIAGPANTRLVADLGQPGSQVTSTLPQLFDEAAHRQTAVAPLTEVGPAGAAAVAVAVLCLAAALAAERRAGELRLLRARGASRAGVLGRLLGETAVTVLPAGLAGTLLALVVLPTGRWVASVLAALAVTLVAALGLPLRALALSAAPRPGGGRRRLVAELAVAAATAGALAAVRRRGVASGGDGVDLLLVGAPLLLALTGALVLARLHPVLIGWAARRAGRRPGLVGFLGLARAARGDGRHQRPSVLPLLALLLAVTTAGFGATVLDSVAAARERAALTAVGAGARVAAVSAAALPEGFATAAARLPGAGAATAAWTFDAAPVGTPGGALISDVTVIVIDPVVYAALARDLGQGVFDPALLADDGRAGSPVPALASPDVAERLGGAPRAARLRSGELQVRVAGVVDGTPAVNGAGGSKTMVLPAGPVARRFPGIGRPNLWLATGRLAADPLRELLQRLSPADAAATGPARASAAASASGAGSASGAASRQQGRDSYSVRTKAETAEELAADPLQHTAARLFWTSVAAAGGFALLAVLLTLVRAAPERAALLARLRTMGLRPRQGLALILAEALPQPLVAALAGGLVALSAAPLLGPAVDLAALVGAPVPAGLRTAWLPVLLQVLALVAVATATVAAEVAVSGRRQITTELRAGDVR</sequence>
<dbReference type="RefSeq" id="WP_344634284.1">
    <property type="nucleotide sequence ID" value="NZ_BAAATR010000001.1"/>
</dbReference>
<feature type="transmembrane region" description="Helical" evidence="2">
    <location>
        <begin position="909"/>
        <end position="930"/>
    </location>
</feature>
<keyword evidence="2" id="KW-1133">Transmembrane helix</keyword>
<evidence type="ECO:0000256" key="2">
    <source>
        <dbReference type="SAM" id="Phobius"/>
    </source>
</evidence>
<evidence type="ECO:0000313" key="4">
    <source>
        <dbReference type="Proteomes" id="UP001500305"/>
    </source>
</evidence>
<reference evidence="4" key="1">
    <citation type="journal article" date="2019" name="Int. J. Syst. Evol. Microbiol.">
        <title>The Global Catalogue of Microorganisms (GCM) 10K type strain sequencing project: providing services to taxonomists for standard genome sequencing and annotation.</title>
        <authorList>
            <consortium name="The Broad Institute Genomics Platform"/>
            <consortium name="The Broad Institute Genome Sequencing Center for Infectious Disease"/>
            <person name="Wu L."/>
            <person name="Ma J."/>
        </authorList>
    </citation>
    <scope>NUCLEOTIDE SEQUENCE [LARGE SCALE GENOMIC DNA]</scope>
    <source>
        <strain evidence="4">JCM 7356</strain>
    </source>
</reference>
<feature type="transmembrane region" description="Helical" evidence="2">
    <location>
        <begin position="339"/>
        <end position="360"/>
    </location>
</feature>
<dbReference type="PANTHER" id="PTHR30572">
    <property type="entry name" value="MEMBRANE COMPONENT OF TRANSPORTER-RELATED"/>
    <property type="match status" value="1"/>
</dbReference>
<evidence type="ECO:0000313" key="3">
    <source>
        <dbReference type="EMBL" id="GAA2226972.1"/>
    </source>
</evidence>
<keyword evidence="2" id="KW-0472">Membrane</keyword>
<organism evidence="3 4">
    <name type="scientific">Kitasatospora cystarginea</name>
    <dbReference type="NCBI Taxonomy" id="58350"/>
    <lineage>
        <taxon>Bacteria</taxon>
        <taxon>Bacillati</taxon>
        <taxon>Actinomycetota</taxon>
        <taxon>Actinomycetes</taxon>
        <taxon>Kitasatosporales</taxon>
        <taxon>Streptomycetaceae</taxon>
        <taxon>Kitasatospora</taxon>
    </lineage>
</organism>
<feature type="transmembrane region" description="Helical" evidence="2">
    <location>
        <begin position="814"/>
        <end position="838"/>
    </location>
</feature>
<protein>
    <submittedName>
        <fullName evidence="3">FtsX-like permease family protein</fullName>
    </submittedName>
</protein>
<feature type="compositionally biased region" description="Polar residues" evidence="1">
    <location>
        <begin position="783"/>
        <end position="792"/>
    </location>
</feature>